<dbReference type="InterPro" id="IPR051262">
    <property type="entry name" value="SMP-30/CGR1_Lactonase"/>
</dbReference>
<evidence type="ECO:0000313" key="3">
    <source>
        <dbReference type="Proteomes" id="UP000247480"/>
    </source>
</evidence>
<dbReference type="RefSeq" id="WP_110459696.1">
    <property type="nucleotide sequence ID" value="NZ_AP019411.1"/>
</dbReference>
<comment type="caution">
    <text evidence="2">The sequence shown here is derived from an EMBL/GenBank/DDBJ whole genome shotgun (WGS) entry which is preliminary data.</text>
</comment>
<dbReference type="Pfam" id="PF08450">
    <property type="entry name" value="SGL"/>
    <property type="match status" value="1"/>
</dbReference>
<dbReference type="PANTHER" id="PTHR47572:SF5">
    <property type="entry name" value="BLR2277 PROTEIN"/>
    <property type="match status" value="1"/>
</dbReference>
<accession>A0A2V0QSE5</accession>
<name>A0A2V0QSE5_PSESF</name>
<dbReference type="AlphaFoldDB" id="A0A2V0QSE5"/>
<evidence type="ECO:0000259" key="1">
    <source>
        <dbReference type="Pfam" id="PF08450"/>
    </source>
</evidence>
<organism evidence="2 3">
    <name type="scientific">Pseudomonas syringae pv. actinidiae</name>
    <dbReference type="NCBI Taxonomy" id="103796"/>
    <lineage>
        <taxon>Bacteria</taxon>
        <taxon>Pseudomonadati</taxon>
        <taxon>Pseudomonadota</taxon>
        <taxon>Gammaproteobacteria</taxon>
        <taxon>Pseudomonadales</taxon>
        <taxon>Pseudomonadaceae</taxon>
        <taxon>Pseudomonas</taxon>
        <taxon>Pseudomonas syringae</taxon>
    </lineage>
</organism>
<dbReference type="InterPro" id="IPR011042">
    <property type="entry name" value="6-blade_b-propeller_TolB-like"/>
</dbReference>
<feature type="domain" description="SMP-30/Gluconolactonase/LRE-like region" evidence="1">
    <location>
        <begin position="77"/>
        <end position="249"/>
    </location>
</feature>
<reference evidence="2 3" key="1">
    <citation type="submission" date="2018-04" db="EMBL/GenBank/DDBJ databases">
        <title>Draft genome sequence of Pseudomonas syringae pv. actinidiae biovar 1 strains isolated from kiwifruit in Kagawa prefecture.</title>
        <authorList>
            <person name="Tabuchi M."/>
            <person name="Saito M."/>
            <person name="Fujiwara S."/>
            <person name="Sasa N."/>
            <person name="Akimitsu K."/>
            <person name="Gomi K."/>
            <person name="Konishi-Sugita S."/>
            <person name="Hamano K."/>
            <person name="Kataoka I."/>
        </authorList>
    </citation>
    <scope>NUCLEOTIDE SEQUENCE [LARGE SCALE GENOMIC DNA]</scope>
    <source>
        <strain evidence="2 3">MAFF212206</strain>
    </source>
</reference>
<dbReference type="PANTHER" id="PTHR47572">
    <property type="entry name" value="LIPOPROTEIN-RELATED"/>
    <property type="match status" value="1"/>
</dbReference>
<dbReference type="SUPFAM" id="SSF63829">
    <property type="entry name" value="Calcium-dependent phosphotriesterase"/>
    <property type="match status" value="1"/>
</dbReference>
<evidence type="ECO:0000313" key="2">
    <source>
        <dbReference type="EMBL" id="GBH11550.1"/>
    </source>
</evidence>
<dbReference type="Proteomes" id="UP000247480">
    <property type="component" value="Unassembled WGS sequence"/>
</dbReference>
<protein>
    <submittedName>
        <fullName evidence="2">Sugar lactone lactonase YvrE</fullName>
    </submittedName>
</protein>
<dbReference type="EMBL" id="BGJZ01000244">
    <property type="protein sequence ID" value="GBH11550.1"/>
    <property type="molecule type" value="Genomic_DNA"/>
</dbReference>
<proteinExistence type="predicted"/>
<dbReference type="InterPro" id="IPR013658">
    <property type="entry name" value="SGL"/>
</dbReference>
<dbReference type="Gene3D" id="2.120.10.30">
    <property type="entry name" value="TolB, C-terminal domain"/>
    <property type="match status" value="1"/>
</dbReference>
<sequence>MTAAYPLSSDFCVAYEDLDVFAVGLDRPECVLTFENGTLIASYGKGGYSQVSPAGKVSHVPIQNGGSRQYVPNGVTVTREGRVLFADLGFEHGGVHSVSSTGVVSPVLIELDGAPLPPSNYVTVEDDGAIWFTVSTRAKPRNMAWNHVVSDGYIAVQDERGCRVVADGLGYTNEIAFSPDKQWLYVNETYAQRVSRFRLLPGRSLGPRETVAQLSGADLPDGLVFDAFGGVWVSCIASNRLLLIRPNGLVQVILEDSDPEHVRRVAEGIATSTLSFEAMQTAGRSRLGNISSFAFGGPQMRTGFLGCLLDDKIRRFDVPIEGARPLHFNRCPSR</sequence>
<gene>
    <name evidence="2" type="ORF">KPSA1_04991</name>
</gene>